<evidence type="ECO:0000313" key="1">
    <source>
        <dbReference type="EMBL" id="QJA96383.1"/>
    </source>
</evidence>
<protein>
    <submittedName>
        <fullName evidence="1">Uncharacterized protein</fullName>
    </submittedName>
</protein>
<dbReference type="EMBL" id="MT143395">
    <property type="protein sequence ID" value="QJA96383.1"/>
    <property type="molecule type" value="Genomic_DNA"/>
</dbReference>
<name>A0A6M3LP31_9ZZZZ</name>
<reference evidence="1" key="1">
    <citation type="submission" date="2020-03" db="EMBL/GenBank/DDBJ databases">
        <title>The deep terrestrial virosphere.</title>
        <authorList>
            <person name="Holmfeldt K."/>
            <person name="Nilsson E."/>
            <person name="Simone D."/>
            <person name="Lopez-Fernandez M."/>
            <person name="Wu X."/>
            <person name="de Brujin I."/>
            <person name="Lundin D."/>
            <person name="Andersson A."/>
            <person name="Bertilsson S."/>
            <person name="Dopson M."/>
        </authorList>
    </citation>
    <scope>NUCLEOTIDE SEQUENCE</scope>
    <source>
        <strain evidence="1">MM415B08998</strain>
    </source>
</reference>
<gene>
    <name evidence="1" type="ORF">MM415B08998_0004</name>
</gene>
<proteinExistence type="predicted"/>
<dbReference type="AlphaFoldDB" id="A0A6M3LP31"/>
<organism evidence="1">
    <name type="scientific">viral metagenome</name>
    <dbReference type="NCBI Taxonomy" id="1070528"/>
    <lineage>
        <taxon>unclassified sequences</taxon>
        <taxon>metagenomes</taxon>
        <taxon>organismal metagenomes</taxon>
    </lineage>
</organism>
<accession>A0A6M3LP31</accession>
<sequence>MCEHVFKYPEDKRENYNLGGKTLIGVCKLCGIRQESLGYRGAEPIFYKFQQNIPYGETQFEFDITGILW</sequence>